<feature type="region of interest" description="Disordered" evidence="1">
    <location>
        <begin position="56"/>
        <end position="82"/>
    </location>
</feature>
<feature type="compositionally biased region" description="Polar residues" evidence="1">
    <location>
        <begin position="879"/>
        <end position="888"/>
    </location>
</feature>
<feature type="compositionally biased region" description="Basic residues" evidence="1">
    <location>
        <begin position="61"/>
        <end position="78"/>
    </location>
</feature>
<feature type="compositionally biased region" description="Basic and acidic residues" evidence="1">
    <location>
        <begin position="815"/>
        <end position="824"/>
    </location>
</feature>
<feature type="compositionally biased region" description="Polar residues" evidence="1">
    <location>
        <begin position="374"/>
        <end position="385"/>
    </location>
</feature>
<accession>A0AAD2CXH8</accession>
<gene>
    <name evidence="2" type="ORF">ECRASSUSDP1_LOCUS15184</name>
</gene>
<feature type="region of interest" description="Disordered" evidence="1">
    <location>
        <begin position="805"/>
        <end position="896"/>
    </location>
</feature>
<evidence type="ECO:0000313" key="3">
    <source>
        <dbReference type="Proteomes" id="UP001295684"/>
    </source>
</evidence>
<feature type="compositionally biased region" description="Basic residues" evidence="1">
    <location>
        <begin position="330"/>
        <end position="340"/>
    </location>
</feature>
<feature type="compositionally biased region" description="Basic residues" evidence="1">
    <location>
        <begin position="860"/>
        <end position="873"/>
    </location>
</feature>
<dbReference type="Proteomes" id="UP001295684">
    <property type="component" value="Unassembled WGS sequence"/>
</dbReference>
<organism evidence="2 3">
    <name type="scientific">Euplotes crassus</name>
    <dbReference type="NCBI Taxonomy" id="5936"/>
    <lineage>
        <taxon>Eukaryota</taxon>
        <taxon>Sar</taxon>
        <taxon>Alveolata</taxon>
        <taxon>Ciliophora</taxon>
        <taxon>Intramacronucleata</taxon>
        <taxon>Spirotrichea</taxon>
        <taxon>Hypotrichia</taxon>
        <taxon>Euplotida</taxon>
        <taxon>Euplotidae</taxon>
        <taxon>Moneuplotes</taxon>
    </lineage>
</organism>
<reference evidence="2" key="1">
    <citation type="submission" date="2023-07" db="EMBL/GenBank/DDBJ databases">
        <authorList>
            <consortium name="AG Swart"/>
            <person name="Singh M."/>
            <person name="Singh A."/>
            <person name="Seah K."/>
            <person name="Emmerich C."/>
        </authorList>
    </citation>
    <scope>NUCLEOTIDE SEQUENCE</scope>
    <source>
        <strain evidence="2">DP1</strain>
    </source>
</reference>
<evidence type="ECO:0000256" key="1">
    <source>
        <dbReference type="SAM" id="MobiDB-lite"/>
    </source>
</evidence>
<feature type="region of interest" description="Disordered" evidence="1">
    <location>
        <begin position="305"/>
        <end position="413"/>
    </location>
</feature>
<dbReference type="EMBL" id="CAMPGE010015200">
    <property type="protein sequence ID" value="CAI2373835.1"/>
    <property type="molecule type" value="Genomic_DNA"/>
</dbReference>
<comment type="caution">
    <text evidence="2">The sequence shown here is derived from an EMBL/GenBank/DDBJ whole genome shotgun (WGS) entry which is preliminary data.</text>
</comment>
<proteinExistence type="predicted"/>
<sequence>MSNDSLVDFTNGMKYKKTKRKDLLKAITEAEEYLRKADVQSDCLYAQNEILDSHVSLRSRSQSKKSRKKSSSRSKQKSKGLASTLPFSDLKMGKMEENKEISAKYCFSSEIAATTKSISLKKPCTSGNFVKNVSLSSCSKKDTLVVHAKGDLEICDSLEAKKNGEISATNLNGDEMVCRDKNDVNPSSECDEDKLGKGLHADLDAMKSGEQKRKVAESLQDSSCILLKRHQATFAENRYPLSEPEHDSRTKNSLVNDLQSGHDVKKGLGSTCDYICDIFIDHDLGTCKKCSLDRPHQRNFMNAEKEEKHAPFFSNSSKTSEKAPSGLNIRRSKRLGSRKNRQLEPWKPKPTKKVSQRALISKNDLSGKKREKQSSNAYETNSATKKTVYPSHEEEKSHTFGFSMPSHPFMKAKAGPKAKIKEFKRISKDFLDLCSKLSFSEKYSMTLKEISDLKANVRYVSSCDLSYNPIDQSKMGKVLTLFLDKRQYIKSTQSVRKLISETRKAMERVTYFLQTYFFDENNLNDSDISSYHSSCSPERTSRTPSNYGKGLMMLRRASQRIESGVHPLELRASNSFPGHNLLQADSGKKFSVPENSRISSLKTQRKTSIAQSPPLSSLISEQFEGINPSIMNILRSKTRSSSNDFPGPSLGLSSGAAEPSMSFEGLLSDYVLSLPTSIDEFYKVMGELYVREILNQRPELQSPSQLMKELLLGDPTATQERISHDLVRDLMEAATSRKEVREDLCSAGENQLAENLMQHHLSKALIEPSSLAEQSIHEGQNMVDSNVLSGQQNFSLKERETIRTEIPLQKKKREAKSDYKENKRSLKKISQNPRDKTSTGQPACGEGLQPPTHNEEAKRPKTARKRAPKKKNPRVFLSKISSNSQENGASHKRRCTGDGIEKFCRDTILNLINGVV</sequence>
<evidence type="ECO:0000313" key="2">
    <source>
        <dbReference type="EMBL" id="CAI2373835.1"/>
    </source>
</evidence>
<name>A0AAD2CXH8_EUPCR</name>
<protein>
    <submittedName>
        <fullName evidence="2">Uncharacterized protein</fullName>
    </submittedName>
</protein>
<dbReference type="AlphaFoldDB" id="A0AAD2CXH8"/>
<keyword evidence="3" id="KW-1185">Reference proteome</keyword>